<name>A0ABR3S4S6_9PLEO</name>
<protein>
    <recommendedName>
        <fullName evidence="1">Heterokaryon incompatibility domain-containing protein</fullName>
    </recommendedName>
</protein>
<reference evidence="2 3" key="1">
    <citation type="submission" date="2024-02" db="EMBL/GenBank/DDBJ databases">
        <title>De novo assembly and annotation of 12 fungi associated with fruit tree decline syndrome in Ontario, Canada.</title>
        <authorList>
            <person name="Sulman M."/>
            <person name="Ellouze W."/>
            <person name="Ilyukhin E."/>
        </authorList>
    </citation>
    <scope>NUCLEOTIDE SEQUENCE [LARGE SCALE GENOMIC DNA]</scope>
    <source>
        <strain evidence="2 3">M97-236</strain>
    </source>
</reference>
<gene>
    <name evidence="2" type="ORF">SLS59_000410</name>
</gene>
<keyword evidence="3" id="KW-1185">Reference proteome</keyword>
<dbReference type="InterPro" id="IPR010730">
    <property type="entry name" value="HET"/>
</dbReference>
<dbReference type="EMBL" id="JAKIXB020000001">
    <property type="protein sequence ID" value="KAL1611691.1"/>
    <property type="molecule type" value="Genomic_DNA"/>
</dbReference>
<comment type="caution">
    <text evidence="2">The sequence shown here is derived from an EMBL/GenBank/DDBJ whole genome shotgun (WGS) entry which is preliminary data.</text>
</comment>
<organism evidence="2 3">
    <name type="scientific">Nothophoma quercina</name>
    <dbReference type="NCBI Taxonomy" id="749835"/>
    <lineage>
        <taxon>Eukaryota</taxon>
        <taxon>Fungi</taxon>
        <taxon>Dikarya</taxon>
        <taxon>Ascomycota</taxon>
        <taxon>Pezizomycotina</taxon>
        <taxon>Dothideomycetes</taxon>
        <taxon>Pleosporomycetidae</taxon>
        <taxon>Pleosporales</taxon>
        <taxon>Pleosporineae</taxon>
        <taxon>Didymellaceae</taxon>
        <taxon>Nothophoma</taxon>
    </lineage>
</organism>
<sequence length="748" mass="86078">MCKAVGEAALESLPTDDQDIRDQFSQVEIRNYGPFCLNKDQYGALDPALYQKSGLRLVDPDDLRFPASSVPSERMSSHLMVPLRTVVYIVMTASLGMNLRNWFPHLDEYKPLEKVKEHWSDDRHVGVHRSLDPAKHEDVLQPTFGLQVDLSYQTGQTGLSAVSPWESPFIDTSLFIKLLATCDNKHDVDRTPHGREVRKCTTSTEDEPLPAGFKVIDTHRYCIIDLPAFPLPEYVALSYTWGGTTEVKELQLELDNKSDLYKDGSLKKFGGIPDLILDAIKFCASMGKQYLWVDRLCIVQDDSDFKMGQINAMDRIYQMATFTLVAAVPPGVGLPGVIGRSRKPRVSNFSRRFDPKFRFIADNFMFTVLKSFWNTRGWTYQERILTRRAIYITEWQAYWVCQRHSEQEEIGEIATSYNPWDMLRFDMYVATVADYTLRNLTYESDILNAFAGIGNRFAKKMGKTLLYGLPERFFAQALLWEHEKDIERRTQAPNIPTWSWAAWRGRSRWDLNSRAERLRVGTLVRFHTFEPDGRLRRILENEAWFFKNLKFDALDTLPKLDPLYPEMRFMPSHEDTETDWRATIQNPWTVVPETLDKTDLDALSSPNRVVFRTTSALVTVRIPQLLNYEPVPGYTKLDICNHKDRIVGQVSPLPQLWIESNIDMAKQQEVIVIAAGIASEAGRYARTHTTLHISGEAQGPRIEDSLWYLHVMLISRDRDDVARRVGIGIVEMQQWNDCGPEWRTVVLA</sequence>
<dbReference type="PANTHER" id="PTHR33112">
    <property type="entry name" value="DOMAIN PROTEIN, PUTATIVE-RELATED"/>
    <property type="match status" value="1"/>
</dbReference>
<accession>A0ABR3S4S6</accession>
<dbReference type="Proteomes" id="UP001521222">
    <property type="component" value="Unassembled WGS sequence"/>
</dbReference>
<evidence type="ECO:0000313" key="3">
    <source>
        <dbReference type="Proteomes" id="UP001521222"/>
    </source>
</evidence>
<feature type="domain" description="Heterokaryon incompatibility" evidence="1">
    <location>
        <begin position="234"/>
        <end position="382"/>
    </location>
</feature>
<evidence type="ECO:0000313" key="2">
    <source>
        <dbReference type="EMBL" id="KAL1611691.1"/>
    </source>
</evidence>
<proteinExistence type="predicted"/>
<dbReference type="Pfam" id="PF06985">
    <property type="entry name" value="HET"/>
    <property type="match status" value="1"/>
</dbReference>
<evidence type="ECO:0000259" key="1">
    <source>
        <dbReference type="Pfam" id="PF06985"/>
    </source>
</evidence>
<dbReference type="PANTHER" id="PTHR33112:SF12">
    <property type="entry name" value="HETEROKARYON INCOMPATIBILITY DOMAIN-CONTAINING PROTEIN"/>
    <property type="match status" value="1"/>
</dbReference>